<keyword evidence="3" id="KW-1185">Reference proteome</keyword>
<dbReference type="CDD" id="cd23787">
    <property type="entry name" value="RWD_CSM1"/>
    <property type="match status" value="1"/>
</dbReference>
<feature type="compositionally biased region" description="Low complexity" evidence="1">
    <location>
        <begin position="112"/>
        <end position="126"/>
    </location>
</feature>
<feature type="region of interest" description="Disordered" evidence="1">
    <location>
        <begin position="1"/>
        <end position="200"/>
    </location>
</feature>
<gene>
    <name evidence="2" type="ORF">GSI_14225</name>
</gene>
<feature type="compositionally biased region" description="Basic and acidic residues" evidence="1">
    <location>
        <begin position="79"/>
        <end position="88"/>
    </location>
</feature>
<protein>
    <recommendedName>
        <fullName evidence="4">Monopolin complex subunit Csm1/Pcs1 C-terminal domain-containing protein</fullName>
    </recommendedName>
</protein>
<evidence type="ECO:0000313" key="2">
    <source>
        <dbReference type="EMBL" id="PIL24471.1"/>
    </source>
</evidence>
<evidence type="ECO:0000256" key="1">
    <source>
        <dbReference type="SAM" id="MobiDB-lite"/>
    </source>
</evidence>
<accession>A0A2G8RSJ7</accession>
<evidence type="ECO:0008006" key="4">
    <source>
        <dbReference type="Google" id="ProtNLM"/>
    </source>
</evidence>
<feature type="compositionally biased region" description="Low complexity" evidence="1">
    <location>
        <begin position="44"/>
        <end position="66"/>
    </location>
</feature>
<dbReference type="OrthoDB" id="3216420at2759"/>
<dbReference type="AlphaFoldDB" id="A0A2G8RSJ7"/>
<feature type="region of interest" description="Disordered" evidence="1">
    <location>
        <begin position="346"/>
        <end position="370"/>
    </location>
</feature>
<reference evidence="2 3" key="1">
    <citation type="journal article" date="2015" name="Sci. Rep.">
        <title>Chromosome-level genome map provides insights into diverse defense mechanisms in the medicinal fungus Ganoderma sinense.</title>
        <authorList>
            <person name="Zhu Y."/>
            <person name="Xu J."/>
            <person name="Sun C."/>
            <person name="Zhou S."/>
            <person name="Xu H."/>
            <person name="Nelson D.R."/>
            <person name="Qian J."/>
            <person name="Song J."/>
            <person name="Luo H."/>
            <person name="Xiang L."/>
            <person name="Li Y."/>
            <person name="Xu Z."/>
            <person name="Ji A."/>
            <person name="Wang L."/>
            <person name="Lu S."/>
            <person name="Hayward A."/>
            <person name="Sun W."/>
            <person name="Li X."/>
            <person name="Schwartz D.C."/>
            <person name="Wang Y."/>
            <person name="Chen S."/>
        </authorList>
    </citation>
    <scope>NUCLEOTIDE SEQUENCE [LARGE SCALE GENOMIC DNA]</scope>
    <source>
        <strain evidence="2 3">ZZ0214-1</strain>
    </source>
</reference>
<evidence type="ECO:0000313" key="3">
    <source>
        <dbReference type="Proteomes" id="UP000230002"/>
    </source>
</evidence>
<sequence>MSDVSDDDLANNYGPTTPAPPKTKAAAARARKPVAGPSTKPPSKAAAKRAGAGKAAHANANANANAIELDDDSSEGIEFVEKERRGGNDDEDEAEVVATTGPAKGASKKAPARAGSAVNGAPKANGAGKGKARAEHLAVNGDAMEVDHDGEAEPDDEPPDQPAQRAGVRGGSKQPPPRGKSGTNSATAARHARENQRLLRDMERLRAQLDEQLEMNKEMAKHRDRLAASLEELTRLRTTEPEEKLKDERSRHGDVNTRKDSLIQELTGQLSKQSPSNTNQSWTLHFLTREAAEEEKRALRDENTRLKDVIKQHNAVVAAKDQQIAELKQEAELTKKELNAEIERSKQLASRPGSVPHAVTPNGPKAVRGEPSNLPVIKLYEDMTNVLITHVAKEPSADWPGIDEDAVSCVYSYNNPEEHVNFSLQFTLRNQFDRPENAPGKEALPRERLVEKVKYIPKNLELEKPELVERLQFFRDPFMFSRDQMTVFLKTLTDTIAAIFEGDEDAAGGPGGEDEPIMVE</sequence>
<dbReference type="EMBL" id="AYKW01000067">
    <property type="protein sequence ID" value="PIL24471.1"/>
    <property type="molecule type" value="Genomic_DNA"/>
</dbReference>
<proteinExistence type="predicted"/>
<dbReference type="STRING" id="1077348.A0A2G8RSJ7"/>
<comment type="caution">
    <text evidence="2">The sequence shown here is derived from an EMBL/GenBank/DDBJ whole genome shotgun (WGS) entry which is preliminary data.</text>
</comment>
<name>A0A2G8RSJ7_9APHY</name>
<organism evidence="2 3">
    <name type="scientific">Ganoderma sinense ZZ0214-1</name>
    <dbReference type="NCBI Taxonomy" id="1077348"/>
    <lineage>
        <taxon>Eukaryota</taxon>
        <taxon>Fungi</taxon>
        <taxon>Dikarya</taxon>
        <taxon>Basidiomycota</taxon>
        <taxon>Agaricomycotina</taxon>
        <taxon>Agaricomycetes</taxon>
        <taxon>Polyporales</taxon>
        <taxon>Polyporaceae</taxon>
        <taxon>Ganoderma</taxon>
    </lineage>
</organism>
<feature type="compositionally biased region" description="Basic and acidic residues" evidence="1">
    <location>
        <begin position="191"/>
        <end position="200"/>
    </location>
</feature>
<dbReference type="Proteomes" id="UP000230002">
    <property type="component" value="Unassembled WGS sequence"/>
</dbReference>